<dbReference type="EMBL" id="MPRL01000067">
    <property type="protein sequence ID" value="OOZ38946.1"/>
    <property type="molecule type" value="Genomic_DNA"/>
</dbReference>
<gene>
    <name evidence="1" type="ORF">BOW53_13655</name>
</gene>
<dbReference type="Proteomes" id="UP000191110">
    <property type="component" value="Unassembled WGS sequence"/>
</dbReference>
<evidence type="ECO:0000313" key="1">
    <source>
        <dbReference type="EMBL" id="OOZ38946.1"/>
    </source>
</evidence>
<evidence type="ECO:0000313" key="2">
    <source>
        <dbReference type="Proteomes" id="UP000191110"/>
    </source>
</evidence>
<sequence length="351" mass="40619">MFVLKRYWPTRNNKKLSLRQSQKNVDCQFEKFVEAQGERPLLVIKERDVGLFSLFLQVINTLLCKEEQSLQCDVVVDFSGHQAYFTGTNTWDECFESLNGLDSSVEVSLRRVQKHYGRRVKQMRFWDLFGSIYRVDSGLFWSASYYPLFNSTSAEHHISHKQIPTDSDRQRANKVIGRYIKVNRGLLEKRDAFVADHFKGKRVIGVQFRGTDARHDSRRTIPSYERFHRVIRDEISNIDSDTDVVIFVASDEQAFVDDIRGQFHNVVSAEVLRDEGGVVEGRGPRKWLMPNFIERDRKGALEGVMLDYLLLCRSQVLIHNFGGLTNAVLLTEPEIKSVLISEGYLEPFTKN</sequence>
<proteinExistence type="predicted"/>
<dbReference type="AlphaFoldDB" id="A0A1T2L1W9"/>
<protein>
    <submittedName>
        <fullName evidence="1">Uncharacterized protein</fullName>
    </submittedName>
</protein>
<keyword evidence="2" id="KW-1185">Reference proteome</keyword>
<dbReference type="Gene3D" id="3.40.50.11350">
    <property type="match status" value="1"/>
</dbReference>
<reference evidence="1 2" key="1">
    <citation type="submission" date="2016-11" db="EMBL/GenBank/DDBJ databases">
        <title>Mixed transmission modes and dynamic genome evolution in an obligate animal-bacterial symbiosis.</title>
        <authorList>
            <person name="Russell S.L."/>
            <person name="Corbett-Detig R.B."/>
            <person name="Cavanaugh C.M."/>
        </authorList>
    </citation>
    <scope>NUCLEOTIDE SEQUENCE [LARGE SCALE GENOMIC DNA]</scope>
    <source>
        <strain evidence="1">Sveles-Q1</strain>
    </source>
</reference>
<name>A0A1T2L1W9_9GAMM</name>
<comment type="caution">
    <text evidence="1">The sequence shown here is derived from an EMBL/GenBank/DDBJ whole genome shotgun (WGS) entry which is preliminary data.</text>
</comment>
<accession>A0A1T2L1W9</accession>
<organism evidence="1 2">
    <name type="scientific">Solemya pervernicosa gill symbiont</name>
    <dbReference type="NCBI Taxonomy" id="642797"/>
    <lineage>
        <taxon>Bacteria</taxon>
        <taxon>Pseudomonadati</taxon>
        <taxon>Pseudomonadota</taxon>
        <taxon>Gammaproteobacteria</taxon>
        <taxon>sulfur-oxidizing symbionts</taxon>
    </lineage>
</organism>